<reference evidence="2" key="1">
    <citation type="submission" date="2022-11" db="EMBL/GenBank/DDBJ databases">
        <authorList>
            <person name="Hyden B.L."/>
            <person name="Feng K."/>
            <person name="Yates T."/>
            <person name="Jawdy S."/>
            <person name="Smart L.B."/>
            <person name="Muchero W."/>
        </authorList>
    </citation>
    <scope>NUCLEOTIDE SEQUENCE</scope>
    <source>
        <tissue evidence="2">Shoot tip</tissue>
    </source>
</reference>
<feature type="region of interest" description="Disordered" evidence="1">
    <location>
        <begin position="34"/>
        <end position="53"/>
    </location>
</feature>
<evidence type="ECO:0000256" key="1">
    <source>
        <dbReference type="SAM" id="MobiDB-lite"/>
    </source>
</evidence>
<organism evidence="2 3">
    <name type="scientific">Salix purpurea</name>
    <name type="common">Purple osier willow</name>
    <dbReference type="NCBI Taxonomy" id="77065"/>
    <lineage>
        <taxon>Eukaryota</taxon>
        <taxon>Viridiplantae</taxon>
        <taxon>Streptophyta</taxon>
        <taxon>Embryophyta</taxon>
        <taxon>Tracheophyta</taxon>
        <taxon>Spermatophyta</taxon>
        <taxon>Magnoliopsida</taxon>
        <taxon>eudicotyledons</taxon>
        <taxon>Gunneridae</taxon>
        <taxon>Pentapetalae</taxon>
        <taxon>rosids</taxon>
        <taxon>fabids</taxon>
        <taxon>Malpighiales</taxon>
        <taxon>Salicaceae</taxon>
        <taxon>Saliceae</taxon>
        <taxon>Salix</taxon>
    </lineage>
</organism>
<proteinExistence type="predicted"/>
<accession>A0A9Q0VIL2</accession>
<dbReference type="AlphaFoldDB" id="A0A9Q0VIL2"/>
<gene>
    <name evidence="2" type="ORF">OIU79_029370</name>
</gene>
<protein>
    <submittedName>
        <fullName evidence="2">Uncharacterized protein</fullName>
    </submittedName>
</protein>
<dbReference type="EMBL" id="JAPFFK010000008">
    <property type="protein sequence ID" value="KAJ6748240.1"/>
    <property type="molecule type" value="Genomic_DNA"/>
</dbReference>
<comment type="caution">
    <text evidence="2">The sequence shown here is derived from an EMBL/GenBank/DDBJ whole genome shotgun (WGS) entry which is preliminary data.</text>
</comment>
<sequence>MGLDRRGGRVAEVAGRGNERKIMWVVMGAVVGRREGDGGHEAAGVGRPWEKEE</sequence>
<evidence type="ECO:0000313" key="3">
    <source>
        <dbReference type="Proteomes" id="UP001151532"/>
    </source>
</evidence>
<evidence type="ECO:0000313" key="2">
    <source>
        <dbReference type="EMBL" id="KAJ6748240.1"/>
    </source>
</evidence>
<keyword evidence="3" id="KW-1185">Reference proteome</keyword>
<name>A0A9Q0VIL2_SALPP</name>
<dbReference type="Proteomes" id="UP001151532">
    <property type="component" value="Chromosome 12"/>
</dbReference>
<reference evidence="2" key="2">
    <citation type="journal article" date="2023" name="Int. J. Mol. Sci.">
        <title>De Novo Assembly and Annotation of 11 Diverse Shrub Willow (Salix) Genomes Reveals Novel Gene Organization in Sex-Linked Regions.</title>
        <authorList>
            <person name="Hyden B."/>
            <person name="Feng K."/>
            <person name="Yates T.B."/>
            <person name="Jawdy S."/>
            <person name="Cereghino C."/>
            <person name="Smart L.B."/>
            <person name="Muchero W."/>
        </authorList>
    </citation>
    <scope>NUCLEOTIDE SEQUENCE</scope>
    <source>
        <tissue evidence="2">Shoot tip</tissue>
    </source>
</reference>